<evidence type="ECO:0000256" key="6">
    <source>
        <dbReference type="PIRSR" id="PIRSR037350-1"/>
    </source>
</evidence>
<evidence type="ECO:0000256" key="2">
    <source>
        <dbReference type="ARBA" id="ARBA00022603"/>
    </source>
</evidence>
<dbReference type="PIRSF" id="PIRSF037350">
    <property type="entry name" value="Mtase_ZK1128_prd"/>
    <property type="match status" value="1"/>
</dbReference>
<dbReference type="InterPro" id="IPR017182">
    <property type="entry name" value="METTL16/PsiM"/>
</dbReference>
<dbReference type="EC" id="2.1.1.-" evidence="5"/>
<keyword evidence="7" id="KW-1185">Reference proteome</keyword>
<dbReference type="Proteomes" id="UP000695007">
    <property type="component" value="Unplaced"/>
</dbReference>
<dbReference type="SUPFAM" id="SSF53335">
    <property type="entry name" value="S-adenosyl-L-methionine-dependent methyltransferases"/>
    <property type="match status" value="1"/>
</dbReference>
<feature type="binding site" evidence="6">
    <location>
        <position position="81"/>
    </location>
    <ligand>
        <name>S-adenosyl-L-methionine</name>
        <dbReference type="ChEBI" id="CHEBI:59789"/>
    </ligand>
</feature>
<dbReference type="GeneID" id="105368924"/>
<keyword evidence="2 5" id="KW-0489">Methyltransferase</keyword>
<name>A0AAJ7E3E6_9HYME</name>
<accession>A0AAJ7E3E6</accession>
<dbReference type="InterPro" id="IPR029063">
    <property type="entry name" value="SAM-dependent_MTases_sf"/>
</dbReference>
<feature type="binding site" evidence="6">
    <location>
        <position position="109"/>
    </location>
    <ligand>
        <name>S-adenosyl-L-methionine</name>
        <dbReference type="ChEBI" id="CHEBI:59789"/>
    </ligand>
</feature>
<dbReference type="KEGG" id="csol:105368924"/>
<keyword evidence="3 5" id="KW-0808">Transferase</keyword>
<organism evidence="7 8">
    <name type="scientific">Ceratosolen solmsi marchali</name>
    <dbReference type="NCBI Taxonomy" id="326594"/>
    <lineage>
        <taxon>Eukaryota</taxon>
        <taxon>Metazoa</taxon>
        <taxon>Ecdysozoa</taxon>
        <taxon>Arthropoda</taxon>
        <taxon>Hexapoda</taxon>
        <taxon>Insecta</taxon>
        <taxon>Pterygota</taxon>
        <taxon>Neoptera</taxon>
        <taxon>Endopterygota</taxon>
        <taxon>Hymenoptera</taxon>
        <taxon>Apocrita</taxon>
        <taxon>Proctotrupomorpha</taxon>
        <taxon>Chalcidoidea</taxon>
        <taxon>Agaonidae</taxon>
        <taxon>Agaoninae</taxon>
        <taxon>Ceratosolen</taxon>
    </lineage>
</organism>
<dbReference type="GO" id="GO:0008168">
    <property type="term" value="F:methyltransferase activity"/>
    <property type="evidence" value="ECO:0007669"/>
    <property type="project" value="UniProtKB-UniRule"/>
</dbReference>
<feature type="binding site" evidence="6">
    <location>
        <position position="132"/>
    </location>
    <ligand>
        <name>S-adenosyl-L-methionine</name>
        <dbReference type="ChEBI" id="CHEBI:59789"/>
    </ligand>
</feature>
<sequence>MSLRKFMHKRNKYKEEPNFKQLAILYPEFRKVVITDIAGKVKLNFKNEETLRVLTKTLLKHDFNLDVEIPLNNLVPALPLRLNYILWIEDLLKHSGIIDLSLVHGIDIGTGAICIYPLLIARIFRSKMTCTDIDSETVRSAIKNSQINHLQDLVKVVLVKKDSILKDVLQEHDISFVMCNPPFFETDKNIRKISKLQPPRNAPTGIETELEVNGGEKEFILRLVKESVEFKNRVKIYTTMFGQKSSLSFIKGELAKNEIFNVTWTEFCQGYTKRWGIAWSFAAKSDVDLTTAPVIRTRTEVLKSKKDQSMEIIFPPKENLSCMDEIVSNLKKWMTELNIKIKEIEFSADYPCWACKLKGHYDTWTHARRKRRMIKRQEALKKSCIENSEFNNEMESAQFNRSGPTPPNEDDGTKSAEPLLICTLVVGENSETSESNEKNDDTKIFKICMIYESGCGGKVSLETLRQYIINKLKIRDFWQKQNSSKPNKRKRKR</sequence>
<keyword evidence="4 6" id="KW-0949">S-adenosyl-L-methionine</keyword>
<dbReference type="RefSeq" id="XP_011506409.1">
    <property type="nucleotide sequence ID" value="XM_011508107.1"/>
</dbReference>
<evidence type="ECO:0000313" key="8">
    <source>
        <dbReference type="RefSeq" id="XP_011506409.1"/>
    </source>
</evidence>
<dbReference type="Pfam" id="PF05971">
    <property type="entry name" value="Methyltransf_10"/>
    <property type="match status" value="1"/>
</dbReference>
<proteinExistence type="inferred from homology"/>
<comment type="similarity">
    <text evidence="1 5">Belongs to the methyltransferase superfamily. METTL16/RlmF family.</text>
</comment>
<dbReference type="GO" id="GO:0005634">
    <property type="term" value="C:nucleus"/>
    <property type="evidence" value="ECO:0007669"/>
    <property type="project" value="TreeGrafter"/>
</dbReference>
<reference evidence="8" key="1">
    <citation type="submission" date="2025-08" db="UniProtKB">
        <authorList>
            <consortium name="RefSeq"/>
        </authorList>
    </citation>
    <scope>IDENTIFICATION</scope>
</reference>
<evidence type="ECO:0000313" key="7">
    <source>
        <dbReference type="Proteomes" id="UP000695007"/>
    </source>
</evidence>
<dbReference type="InterPro" id="IPR010286">
    <property type="entry name" value="METTL16/RlmF"/>
</dbReference>
<evidence type="ECO:0000256" key="3">
    <source>
        <dbReference type="ARBA" id="ARBA00022679"/>
    </source>
</evidence>
<dbReference type="GO" id="GO:0070475">
    <property type="term" value="P:rRNA base methylation"/>
    <property type="evidence" value="ECO:0007669"/>
    <property type="project" value="TreeGrafter"/>
</dbReference>
<evidence type="ECO:0000256" key="4">
    <source>
        <dbReference type="ARBA" id="ARBA00022691"/>
    </source>
</evidence>
<gene>
    <name evidence="8" type="primary">LOC105368924</name>
</gene>
<protein>
    <recommendedName>
        <fullName evidence="5">U6 small nuclear RNA (adenine-(43)-N(6))-methyltransferase</fullName>
        <ecNumber evidence="5">2.1.1.-</ecNumber>
    </recommendedName>
</protein>
<feature type="binding site" evidence="6">
    <location>
        <position position="180"/>
    </location>
    <ligand>
        <name>S-adenosyl-L-methionine</name>
        <dbReference type="ChEBI" id="CHEBI:59789"/>
    </ligand>
</feature>
<dbReference type="PANTHER" id="PTHR13393">
    <property type="entry name" value="SAM-DEPENDENT METHYLTRANSFERASE"/>
    <property type="match status" value="1"/>
</dbReference>
<dbReference type="Gene3D" id="3.40.50.150">
    <property type="entry name" value="Vaccinia Virus protein VP39"/>
    <property type="match status" value="1"/>
</dbReference>
<dbReference type="PANTHER" id="PTHR13393:SF0">
    <property type="entry name" value="RNA N6-ADENOSINE-METHYLTRANSFERASE METTL16"/>
    <property type="match status" value="1"/>
</dbReference>
<evidence type="ECO:0000256" key="1">
    <source>
        <dbReference type="ARBA" id="ARBA00005878"/>
    </source>
</evidence>
<dbReference type="AlphaFoldDB" id="A0AAJ7E3E6"/>
<evidence type="ECO:0000256" key="5">
    <source>
        <dbReference type="PIRNR" id="PIRNR037350"/>
    </source>
</evidence>